<feature type="repeat" description="ANK" evidence="5">
    <location>
        <begin position="682"/>
        <end position="715"/>
    </location>
</feature>
<dbReference type="GeneID" id="103517577"/>
<feature type="domain" description="TANC1/2-like AAA+ ATPase lid" evidence="8">
    <location>
        <begin position="225"/>
        <end position="307"/>
    </location>
</feature>
<keyword evidence="1" id="KW-0597">Phosphoprotein</keyword>
<accession>A0A3Q0JEQ2</accession>
<evidence type="ECO:0000313" key="10">
    <source>
        <dbReference type="Proteomes" id="UP000079169"/>
    </source>
</evidence>
<evidence type="ECO:0000256" key="5">
    <source>
        <dbReference type="PROSITE-ProRule" id="PRU00023"/>
    </source>
</evidence>
<dbReference type="RefSeq" id="XP_026685165.1">
    <property type="nucleotide sequence ID" value="XM_026829364.1"/>
</dbReference>
<dbReference type="Pfam" id="PF24883">
    <property type="entry name" value="NPHP3_N"/>
    <property type="match status" value="1"/>
</dbReference>
<keyword evidence="4 5" id="KW-0040">ANK repeat</keyword>
<dbReference type="STRING" id="121845.A0A3Q0JEQ2"/>
<feature type="domain" description="Nephrocystin 3-like N-terminal" evidence="7">
    <location>
        <begin position="35"/>
        <end position="171"/>
    </location>
</feature>
<dbReference type="InterPro" id="IPR050889">
    <property type="entry name" value="Dendritic_Spine_Reg/Scaffold"/>
</dbReference>
<name>A0A3Q0JEQ2_DIACI</name>
<feature type="repeat" description="ANK" evidence="5">
    <location>
        <begin position="649"/>
        <end position="681"/>
    </location>
</feature>
<dbReference type="PROSITE" id="PS50297">
    <property type="entry name" value="ANK_REP_REGION"/>
    <property type="match status" value="8"/>
</dbReference>
<evidence type="ECO:0000259" key="9">
    <source>
        <dbReference type="Pfam" id="PF25521"/>
    </source>
</evidence>
<keyword evidence="3" id="KW-0802">TPR repeat</keyword>
<feature type="repeat" description="ANK" evidence="5">
    <location>
        <begin position="446"/>
        <end position="478"/>
    </location>
</feature>
<evidence type="ECO:0000256" key="1">
    <source>
        <dbReference type="ARBA" id="ARBA00022553"/>
    </source>
</evidence>
<evidence type="ECO:0000256" key="6">
    <source>
        <dbReference type="SAM" id="MobiDB-lite"/>
    </source>
</evidence>
<dbReference type="Pfam" id="PF00023">
    <property type="entry name" value="Ank"/>
    <property type="match status" value="1"/>
</dbReference>
<feature type="repeat" description="ANK" evidence="5">
    <location>
        <begin position="512"/>
        <end position="549"/>
    </location>
</feature>
<dbReference type="Gene3D" id="3.40.50.300">
    <property type="entry name" value="P-loop containing nucleotide triphosphate hydrolases"/>
    <property type="match status" value="1"/>
</dbReference>
<dbReference type="InterPro" id="IPR036770">
    <property type="entry name" value="Ankyrin_rpt-contain_sf"/>
</dbReference>
<feature type="compositionally biased region" description="Low complexity" evidence="6">
    <location>
        <begin position="1053"/>
        <end position="1066"/>
    </location>
</feature>
<evidence type="ECO:0000256" key="4">
    <source>
        <dbReference type="ARBA" id="ARBA00023043"/>
    </source>
</evidence>
<dbReference type="Pfam" id="PF25521">
    <property type="entry name" value="WHD_TANC1"/>
    <property type="match status" value="1"/>
</dbReference>
<dbReference type="PANTHER" id="PTHR24166">
    <property type="entry name" value="ROLLING PEBBLES, ISOFORM B"/>
    <property type="match status" value="1"/>
</dbReference>
<evidence type="ECO:0000259" key="7">
    <source>
        <dbReference type="Pfam" id="PF24883"/>
    </source>
</evidence>
<dbReference type="PANTHER" id="PTHR24166:SF48">
    <property type="entry name" value="PROTEIN VAPYRIN"/>
    <property type="match status" value="1"/>
</dbReference>
<feature type="domain" description="TANC1/2-like winged helix" evidence="9">
    <location>
        <begin position="728"/>
        <end position="862"/>
    </location>
</feature>
<organism evidence="10 11">
    <name type="scientific">Diaphorina citri</name>
    <name type="common">Asian citrus psyllid</name>
    <dbReference type="NCBI Taxonomy" id="121845"/>
    <lineage>
        <taxon>Eukaryota</taxon>
        <taxon>Metazoa</taxon>
        <taxon>Ecdysozoa</taxon>
        <taxon>Arthropoda</taxon>
        <taxon>Hexapoda</taxon>
        <taxon>Insecta</taxon>
        <taxon>Pterygota</taxon>
        <taxon>Neoptera</taxon>
        <taxon>Paraneoptera</taxon>
        <taxon>Hemiptera</taxon>
        <taxon>Sternorrhyncha</taxon>
        <taxon>Psylloidea</taxon>
        <taxon>Psyllidae</taxon>
        <taxon>Diaphorininae</taxon>
        <taxon>Diaphorina</taxon>
    </lineage>
</organism>
<dbReference type="Gene3D" id="1.25.40.20">
    <property type="entry name" value="Ankyrin repeat-containing domain"/>
    <property type="match status" value="4"/>
</dbReference>
<dbReference type="PROSITE" id="PS50088">
    <property type="entry name" value="ANK_REPEAT"/>
    <property type="match status" value="11"/>
</dbReference>
<dbReference type="Pfam" id="PF13637">
    <property type="entry name" value="Ank_4"/>
    <property type="match status" value="2"/>
</dbReference>
<protein>
    <submittedName>
        <fullName evidence="11">Ankyrin repeat domain-containing protein 50-like</fullName>
    </submittedName>
</protein>
<feature type="repeat" description="ANK" evidence="5">
    <location>
        <begin position="583"/>
        <end position="615"/>
    </location>
</feature>
<dbReference type="InterPro" id="IPR056884">
    <property type="entry name" value="NPHP3-like_N"/>
</dbReference>
<dbReference type="InterPro" id="IPR058018">
    <property type="entry name" value="AAA_lid_TANC1/2"/>
</dbReference>
<dbReference type="InterPro" id="IPR027417">
    <property type="entry name" value="P-loop_NTPase"/>
</dbReference>
<feature type="region of interest" description="Disordered" evidence="6">
    <location>
        <begin position="1029"/>
        <end position="1068"/>
    </location>
</feature>
<feature type="repeat" description="ANK" evidence="5">
    <location>
        <begin position="413"/>
        <end position="445"/>
    </location>
</feature>
<dbReference type="Proteomes" id="UP000079169">
    <property type="component" value="Unplaced"/>
</dbReference>
<reference evidence="11" key="1">
    <citation type="submission" date="2025-08" db="UniProtKB">
        <authorList>
            <consortium name="RefSeq"/>
        </authorList>
    </citation>
    <scope>IDENTIFICATION</scope>
</reference>
<keyword evidence="2" id="KW-0677">Repeat</keyword>
<evidence type="ECO:0000256" key="3">
    <source>
        <dbReference type="ARBA" id="ARBA00022803"/>
    </source>
</evidence>
<evidence type="ECO:0000256" key="2">
    <source>
        <dbReference type="ARBA" id="ARBA00022737"/>
    </source>
</evidence>
<dbReference type="KEGG" id="dci:103517577"/>
<gene>
    <name evidence="11" type="primary">LOC103517577</name>
</gene>
<dbReference type="PRINTS" id="PR01415">
    <property type="entry name" value="ANKYRIN"/>
</dbReference>
<dbReference type="SUPFAM" id="SSF48403">
    <property type="entry name" value="Ankyrin repeat"/>
    <property type="match status" value="2"/>
</dbReference>
<dbReference type="InterPro" id="IPR002110">
    <property type="entry name" value="Ankyrin_rpt"/>
</dbReference>
<dbReference type="Pfam" id="PF25520">
    <property type="entry name" value="AAA_lid_TANC1"/>
    <property type="match status" value="1"/>
</dbReference>
<evidence type="ECO:0000313" key="11">
    <source>
        <dbReference type="RefSeq" id="XP_026685165.1"/>
    </source>
</evidence>
<dbReference type="SUPFAM" id="SSF52540">
    <property type="entry name" value="P-loop containing nucleoside triphosphate hydrolases"/>
    <property type="match status" value="1"/>
</dbReference>
<keyword evidence="10" id="KW-1185">Reference proteome</keyword>
<dbReference type="AlphaFoldDB" id="A0A3Q0JEQ2"/>
<evidence type="ECO:0000259" key="8">
    <source>
        <dbReference type="Pfam" id="PF25520"/>
    </source>
</evidence>
<feature type="repeat" description="ANK" evidence="5">
    <location>
        <begin position="550"/>
        <end position="582"/>
    </location>
</feature>
<dbReference type="SMART" id="SM00248">
    <property type="entry name" value="ANK"/>
    <property type="match status" value="13"/>
</dbReference>
<sequence length="1083" mass="120174">MTTETPGQSKKFFCREWAFVKLVHCLESKTNSKPGNNGGALIIGGPGSGKTTLCKEIVFPSAESSFSQQHNLRKKLLAYHFCQSYDLATFSVQNFIQSLVEQFSSSESPFSEAFSTIVEDESIKALLKSDQLLQDSDEVFKKALILPLAQIKHPKTSYFILVDSIDETHVTNKKIYSDKATCSIADLLARNHHLFPPWLFLFCTVRRQSKSIKKMFLGFHKLSLDDLRKSHVIRDMQQYILLRLASEESLRVHMNRDTAEMLNQLHIKSNGCFLYLERVLDGISNGLIILREIKDIPGTLNGLYLWLSQRLLSTKQFLKSPQTKEVSDTPCSDTPVSRITMFDSKNQSVLHKLCAENNINLLKTFLKSCEALDLELVDKHGQTALNVAAHQGFVDAVQILLEAGANINHTDCEGWTPLRSASWGGHSAVVKLLLQSGADVNCSDMGGRTALRAAAWGGHLEVVKLLLAAGAHVNAADSEGRTALIASAYMGHADIVSSILEYDADINQQDNDGRTALSVSALCVPSSDGYAKVVSILLEKGAKVDHEDREGMTPLLVAAFEGHRDVCEILLENEADQDHIDKSGRTPLWAAASMGHASCVALLLFWGAYVDTIDAEGRTVLSVAAAQGNIDVVNQLLDRGLDEQHRDNCGWTPLHYAAIEGHEEVCRALLEAGAKVDQVDNDGRAPLILAAQDGHYHLVEMFLEQYEANVNQKSHDGRTALRLHTYVIQPLLNIILSSLFPLTVEDLFTKFSTTNPHISRQEYKKRLHILRKIISIANNEHIILFHHSFSEWLLDVKHCTKRYLCSLNDGHLIHAVDLSQRASTLSSLEVYCLAYYLSRVEFHYDESNAQMDSNFLSTLWLMSLDLPVVDLSEYLDMDSKTLSLLVSAKIISPIVEDKQVPPVQIYLELNKLSKCNIPSATDEHFSRDTHMRIILGSSKVGEKISKAASKASPPPGIAAQEGHEDCVRLLLHYGADPKHSDHCGRNAFRVAAKSGHETVLRLLKQYADDTVSADSSEKLSDCTETPIPILATADSPSASPESTAKRKSLMSCHSKSSSNHTNSTKSSHNENLFQWSQISWFSR</sequence>
<proteinExistence type="predicted"/>
<feature type="repeat" description="ANK" evidence="5">
    <location>
        <begin position="380"/>
        <end position="412"/>
    </location>
</feature>
<feature type="repeat" description="ANK" evidence="5">
    <location>
        <begin position="950"/>
        <end position="982"/>
    </location>
</feature>
<dbReference type="InterPro" id="IPR058056">
    <property type="entry name" value="WH_TANC1/2"/>
</dbReference>
<feature type="repeat" description="ANK" evidence="5">
    <location>
        <begin position="479"/>
        <end position="511"/>
    </location>
</feature>
<dbReference type="PaxDb" id="121845-A0A3Q0JEQ2"/>
<dbReference type="Pfam" id="PF12796">
    <property type="entry name" value="Ank_2"/>
    <property type="match status" value="3"/>
</dbReference>
<feature type="repeat" description="ANK" evidence="5">
    <location>
        <begin position="616"/>
        <end position="648"/>
    </location>
</feature>